<organism evidence="4 5">
    <name type="scientific">Sphagnum troendelagicum</name>
    <dbReference type="NCBI Taxonomy" id="128251"/>
    <lineage>
        <taxon>Eukaryota</taxon>
        <taxon>Viridiplantae</taxon>
        <taxon>Streptophyta</taxon>
        <taxon>Embryophyta</taxon>
        <taxon>Bryophyta</taxon>
        <taxon>Sphagnophytina</taxon>
        <taxon>Sphagnopsida</taxon>
        <taxon>Sphagnales</taxon>
        <taxon>Sphagnaceae</taxon>
        <taxon>Sphagnum</taxon>
    </lineage>
</organism>
<dbReference type="Proteomes" id="UP001497512">
    <property type="component" value="Chromosome 2"/>
</dbReference>
<feature type="compositionally biased region" description="Low complexity" evidence="2">
    <location>
        <begin position="44"/>
        <end position="53"/>
    </location>
</feature>
<reference evidence="4" key="1">
    <citation type="submission" date="2024-02" db="EMBL/GenBank/DDBJ databases">
        <authorList>
            <consortium name="ELIXIR-Norway"/>
            <consortium name="Elixir Norway"/>
        </authorList>
    </citation>
    <scope>NUCLEOTIDE SEQUENCE</scope>
</reference>
<feature type="binding site" evidence="1">
    <location>
        <position position="134"/>
    </location>
    <ligand>
        <name>ATP</name>
        <dbReference type="ChEBI" id="CHEBI:30616"/>
    </ligand>
</feature>
<dbReference type="PROSITE" id="PS50011">
    <property type="entry name" value="PROTEIN_KINASE_DOM"/>
    <property type="match status" value="1"/>
</dbReference>
<dbReference type="InterPro" id="IPR011009">
    <property type="entry name" value="Kinase-like_dom_sf"/>
</dbReference>
<dbReference type="EMBL" id="OZ019894">
    <property type="protein sequence ID" value="CAK9215641.1"/>
    <property type="molecule type" value="Genomic_DNA"/>
</dbReference>
<keyword evidence="1" id="KW-0067">ATP-binding</keyword>
<dbReference type="Gene3D" id="3.30.200.20">
    <property type="entry name" value="Phosphorylase Kinase, domain 1"/>
    <property type="match status" value="1"/>
</dbReference>
<dbReference type="PANTHER" id="PTHR45621">
    <property type="entry name" value="OS01G0588500 PROTEIN-RELATED"/>
    <property type="match status" value="1"/>
</dbReference>
<accession>A0ABP0U8L9</accession>
<evidence type="ECO:0000256" key="1">
    <source>
        <dbReference type="PROSITE-ProRule" id="PRU10141"/>
    </source>
</evidence>
<evidence type="ECO:0000256" key="2">
    <source>
        <dbReference type="SAM" id="MobiDB-lite"/>
    </source>
</evidence>
<dbReference type="InterPro" id="IPR017441">
    <property type="entry name" value="Protein_kinase_ATP_BS"/>
</dbReference>
<dbReference type="SUPFAM" id="SSF56112">
    <property type="entry name" value="Protein kinase-like (PK-like)"/>
    <property type="match status" value="1"/>
</dbReference>
<name>A0ABP0U8L9_9BRYO</name>
<feature type="compositionally biased region" description="Polar residues" evidence="2">
    <location>
        <begin position="459"/>
        <end position="471"/>
    </location>
</feature>
<protein>
    <recommendedName>
        <fullName evidence="3">Protein kinase domain-containing protein</fullName>
    </recommendedName>
</protein>
<evidence type="ECO:0000313" key="5">
    <source>
        <dbReference type="Proteomes" id="UP001497512"/>
    </source>
</evidence>
<dbReference type="InterPro" id="IPR001245">
    <property type="entry name" value="Ser-Thr/Tyr_kinase_cat_dom"/>
</dbReference>
<sequence>MGCFPFLPSDWRNSDCMRRKSGSEGELAQDVVRRSADFRDDLESGNAVASESVGGSGGGSVQTSEPEGGSHDGAVRKPRELRVFSFAELKSATKNFHRQFLLGEGGFGCVYKGIIKQKVRYEGGEEKVEVAVKKLNSQSQQGHKEWLAEVHFLGLVDNPYVVKLIGYCTDDDETGTEGGIQRLLVYEFMPKRGLDNHLFVKGPHIIPWHIRVQIALGAARGLAYLHEELEFQVIFRDFKTSNVLLDEAFNPKLSDFGLARQGPEEGNSHVTTAVIGTIGYAAPEYIQTGHLTAKSDVWSFGVVMLELITGRRAMDRSRPKTEQRLVEWVRPYVTNSNNFWQVVDPQLDKYPLRPAMKFANIAMQCLRKYPKTRPKMSEVVQKLKSVLESTYLWEVPAPQPLLKPSKASSEFVRPSPLQLRASSEPTKLPSTDSPQAVSQSSSPGSAKQRRHSAIHHRSNAPSQSLTPSTGSPKDGTHSSKPFAENLKLPSQIPDAEEENSPASTGGSKKPLDARDRLSRRNREKGSYTWVPQQSLSS</sequence>
<feature type="compositionally biased region" description="Basic residues" evidence="2">
    <location>
        <begin position="447"/>
        <end position="458"/>
    </location>
</feature>
<feature type="compositionally biased region" description="Basic and acidic residues" evidence="2">
    <location>
        <begin position="509"/>
        <end position="525"/>
    </location>
</feature>
<dbReference type="CDD" id="cd14066">
    <property type="entry name" value="STKc_IRAK"/>
    <property type="match status" value="1"/>
</dbReference>
<gene>
    <name evidence="4" type="ORF">CSSPTR1EN2_LOCUS12833</name>
</gene>
<dbReference type="Pfam" id="PF07714">
    <property type="entry name" value="PK_Tyr_Ser-Thr"/>
    <property type="match status" value="1"/>
</dbReference>
<dbReference type="Gene3D" id="1.10.510.10">
    <property type="entry name" value="Transferase(Phosphotransferase) domain 1"/>
    <property type="match status" value="1"/>
</dbReference>
<dbReference type="InterPro" id="IPR050823">
    <property type="entry name" value="Plant_Ser_Thr_Prot_Kinase"/>
</dbReference>
<feature type="compositionally biased region" description="Polar residues" evidence="2">
    <location>
        <begin position="420"/>
        <end position="445"/>
    </location>
</feature>
<dbReference type="PROSITE" id="PS00107">
    <property type="entry name" value="PROTEIN_KINASE_ATP"/>
    <property type="match status" value="1"/>
</dbReference>
<keyword evidence="5" id="KW-1185">Reference proteome</keyword>
<keyword evidence="1" id="KW-0547">Nucleotide-binding</keyword>
<evidence type="ECO:0000313" key="4">
    <source>
        <dbReference type="EMBL" id="CAK9215641.1"/>
    </source>
</evidence>
<feature type="domain" description="Protein kinase" evidence="3">
    <location>
        <begin position="96"/>
        <end position="392"/>
    </location>
</feature>
<evidence type="ECO:0000259" key="3">
    <source>
        <dbReference type="PROSITE" id="PS50011"/>
    </source>
</evidence>
<proteinExistence type="predicted"/>
<feature type="region of interest" description="Disordered" evidence="2">
    <location>
        <begin position="39"/>
        <end position="74"/>
    </location>
</feature>
<feature type="region of interest" description="Disordered" evidence="2">
    <location>
        <begin position="403"/>
        <end position="537"/>
    </location>
</feature>
<dbReference type="InterPro" id="IPR000719">
    <property type="entry name" value="Prot_kinase_dom"/>
</dbReference>